<dbReference type="STRING" id="90262.A0A1X2I9V0"/>
<reference evidence="3 4" key="1">
    <citation type="submission" date="2016-07" db="EMBL/GenBank/DDBJ databases">
        <title>Pervasive Adenine N6-methylation of Active Genes in Fungi.</title>
        <authorList>
            <consortium name="DOE Joint Genome Institute"/>
            <person name="Mondo S.J."/>
            <person name="Dannebaum R.O."/>
            <person name="Kuo R.C."/>
            <person name="Labutti K."/>
            <person name="Haridas S."/>
            <person name="Kuo A."/>
            <person name="Salamov A."/>
            <person name="Ahrendt S.R."/>
            <person name="Lipzen A."/>
            <person name="Sullivan W."/>
            <person name="Andreopoulos W.B."/>
            <person name="Clum A."/>
            <person name="Lindquist E."/>
            <person name="Daum C."/>
            <person name="Ramamoorthy G.K."/>
            <person name="Gryganskyi A."/>
            <person name="Culley D."/>
            <person name="Magnuson J.K."/>
            <person name="James T.Y."/>
            <person name="O'Malley M.A."/>
            <person name="Stajich J.E."/>
            <person name="Spatafora J.W."/>
            <person name="Visel A."/>
            <person name="Grigoriev I.V."/>
        </authorList>
    </citation>
    <scope>NUCLEOTIDE SEQUENCE [LARGE SCALE GENOMIC DNA]</scope>
    <source>
        <strain evidence="3 4">NRRL 1336</strain>
    </source>
</reference>
<keyword evidence="1" id="KW-0812">Transmembrane</keyword>
<evidence type="ECO:0000313" key="4">
    <source>
        <dbReference type="Proteomes" id="UP000193560"/>
    </source>
</evidence>
<keyword evidence="1" id="KW-1133">Transmembrane helix</keyword>
<evidence type="ECO:0000313" key="3">
    <source>
        <dbReference type="EMBL" id="ORZ12395.1"/>
    </source>
</evidence>
<dbReference type="SUPFAM" id="SSF53474">
    <property type="entry name" value="alpha/beta-Hydrolases"/>
    <property type="match status" value="1"/>
</dbReference>
<dbReference type="PANTHER" id="PTHR46086">
    <property type="entry name" value="ALPHA/BETA-HYDROLASES SUPERFAMILY PROTEIN"/>
    <property type="match status" value="1"/>
</dbReference>
<accession>A0A1X2I9V0</accession>
<dbReference type="GO" id="GO:0004806">
    <property type="term" value="F:triacylglycerol lipase activity"/>
    <property type="evidence" value="ECO:0007669"/>
    <property type="project" value="InterPro"/>
</dbReference>
<dbReference type="InterPro" id="IPR044819">
    <property type="entry name" value="OBL-like"/>
</dbReference>
<evidence type="ECO:0000259" key="2">
    <source>
        <dbReference type="Pfam" id="PF01764"/>
    </source>
</evidence>
<comment type="caution">
    <text evidence="3">The sequence shown here is derived from an EMBL/GenBank/DDBJ whole genome shotgun (WGS) entry which is preliminary data.</text>
</comment>
<proteinExistence type="predicted"/>
<keyword evidence="1" id="KW-0472">Membrane</keyword>
<dbReference type="Gene3D" id="3.40.50.1820">
    <property type="entry name" value="alpha/beta hydrolase"/>
    <property type="match status" value="1"/>
</dbReference>
<keyword evidence="4" id="KW-1185">Reference proteome</keyword>
<name>A0A1X2I9V0_9FUNG</name>
<organism evidence="3 4">
    <name type="scientific">Absidia repens</name>
    <dbReference type="NCBI Taxonomy" id="90262"/>
    <lineage>
        <taxon>Eukaryota</taxon>
        <taxon>Fungi</taxon>
        <taxon>Fungi incertae sedis</taxon>
        <taxon>Mucoromycota</taxon>
        <taxon>Mucoromycotina</taxon>
        <taxon>Mucoromycetes</taxon>
        <taxon>Mucorales</taxon>
        <taxon>Cunninghamellaceae</taxon>
        <taxon>Absidia</taxon>
    </lineage>
</organism>
<dbReference type="GO" id="GO:0006629">
    <property type="term" value="P:lipid metabolic process"/>
    <property type="evidence" value="ECO:0007669"/>
    <property type="project" value="InterPro"/>
</dbReference>
<dbReference type="Pfam" id="PF01764">
    <property type="entry name" value="Lipase_3"/>
    <property type="match status" value="1"/>
</dbReference>
<evidence type="ECO:0000256" key="1">
    <source>
        <dbReference type="SAM" id="Phobius"/>
    </source>
</evidence>
<dbReference type="AlphaFoldDB" id="A0A1X2I9V0"/>
<dbReference type="InterPro" id="IPR002921">
    <property type="entry name" value="Fungal_lipase-type"/>
</dbReference>
<dbReference type="EMBL" id="MCGE01000019">
    <property type="protein sequence ID" value="ORZ12395.1"/>
    <property type="molecule type" value="Genomic_DNA"/>
</dbReference>
<dbReference type="PANTHER" id="PTHR46086:SF3">
    <property type="entry name" value="TRIACYLGLYCEROL LIPASE OBL1"/>
    <property type="match status" value="1"/>
</dbReference>
<gene>
    <name evidence="3" type="ORF">BCR42DRAFT_420534</name>
</gene>
<sequence length="473" mass="53580">MVATQQQQQPHPFSHLILTMVVAPLSKGSNYLSSRGYKAIQRAVPRCTQILFHLDNVMLNPLTTWLAHHIPVVSILLALVFQSFFFLSFLLLLLCEEVIRVSLMVFIGQHPSGRSISVVNAMDPMFDFHALEKKSTTTTNVASPESSPLPTAPSLLTRMMNRPQYSLPLAYTLSVASKLGYEDIDVIKYELKQAGSNPLNIQNCFTNLDVRMRKVYAPWGYMGRVHQGYFDALGDPVLPTMAAQCEAQSKRRFVWWGEPVDTRLTHVSATEDENNSNNNDDDDINMYRQLEAYLLPILQQQQQQQEKTLGTMFLAKMVQSTSPLLSHLGGLYTFGQPKVGDAQFSKIFDAKLSSKIFHHVYNNDIFARLPSYSEYATPSGTLVFIDSAYNMTIYPPDPYEGTPMAIRPISYLHLSGLLDRHVVERLPSESWLRLLFRIMAPYMINDHFASNYPHCLKKGDMTWVVLGQATDNK</sequence>
<dbReference type="Proteomes" id="UP000193560">
    <property type="component" value="Unassembled WGS sequence"/>
</dbReference>
<feature type="transmembrane region" description="Helical" evidence="1">
    <location>
        <begin position="70"/>
        <end position="94"/>
    </location>
</feature>
<dbReference type="InterPro" id="IPR029058">
    <property type="entry name" value="AB_hydrolase_fold"/>
</dbReference>
<dbReference type="OrthoDB" id="2338663at2759"/>
<protein>
    <recommendedName>
        <fullName evidence="2">Fungal lipase-type domain-containing protein</fullName>
    </recommendedName>
</protein>
<feature type="domain" description="Fungal lipase-type" evidence="2">
    <location>
        <begin position="314"/>
        <end position="371"/>
    </location>
</feature>